<dbReference type="AlphaFoldDB" id="A0A167KSK6"/>
<feature type="compositionally biased region" description="Low complexity" evidence="2">
    <location>
        <begin position="14"/>
        <end position="30"/>
    </location>
</feature>
<dbReference type="Proteomes" id="UP000076738">
    <property type="component" value="Unassembled WGS sequence"/>
</dbReference>
<protein>
    <recommendedName>
        <fullName evidence="3">NACHT domain-containing protein</fullName>
    </recommendedName>
</protein>
<evidence type="ECO:0000313" key="5">
    <source>
        <dbReference type="Proteomes" id="UP000076738"/>
    </source>
</evidence>
<dbReference type="PANTHER" id="PTHR10039">
    <property type="entry name" value="AMELOGENIN"/>
    <property type="match status" value="1"/>
</dbReference>
<dbReference type="CDD" id="cd21037">
    <property type="entry name" value="MLKL_NTD"/>
    <property type="match status" value="1"/>
</dbReference>
<dbReference type="InterPro" id="IPR027417">
    <property type="entry name" value="P-loop_NTPase"/>
</dbReference>
<reference evidence="4 5" key="1">
    <citation type="journal article" date="2016" name="Mol. Biol. Evol.">
        <title>Comparative Genomics of Early-Diverging Mushroom-Forming Fungi Provides Insights into the Origins of Lignocellulose Decay Capabilities.</title>
        <authorList>
            <person name="Nagy L.G."/>
            <person name="Riley R."/>
            <person name="Tritt A."/>
            <person name="Adam C."/>
            <person name="Daum C."/>
            <person name="Floudas D."/>
            <person name="Sun H."/>
            <person name="Yadav J.S."/>
            <person name="Pangilinan J."/>
            <person name="Larsson K.H."/>
            <person name="Matsuura K."/>
            <person name="Barry K."/>
            <person name="Labutti K."/>
            <person name="Kuo R."/>
            <person name="Ohm R.A."/>
            <person name="Bhattacharya S.S."/>
            <person name="Shirouzu T."/>
            <person name="Yoshinaga Y."/>
            <person name="Martin F.M."/>
            <person name="Grigoriev I.V."/>
            <person name="Hibbett D.S."/>
        </authorList>
    </citation>
    <scope>NUCLEOTIDE SEQUENCE [LARGE SCALE GENOMIC DNA]</scope>
    <source>
        <strain evidence="4 5">TUFC12733</strain>
    </source>
</reference>
<dbReference type="OrthoDB" id="2932404at2759"/>
<proteinExistence type="predicted"/>
<keyword evidence="1" id="KW-0677">Repeat</keyword>
<dbReference type="InterPro" id="IPR056884">
    <property type="entry name" value="NPHP3-like_N"/>
</dbReference>
<dbReference type="PANTHER" id="PTHR10039:SF14">
    <property type="entry name" value="NACHT DOMAIN-CONTAINING PROTEIN"/>
    <property type="match status" value="1"/>
</dbReference>
<dbReference type="InterPro" id="IPR007111">
    <property type="entry name" value="NACHT_NTPase"/>
</dbReference>
<name>A0A167KSK6_CALVF</name>
<dbReference type="Pfam" id="PF24883">
    <property type="entry name" value="NPHP3_N"/>
    <property type="match status" value="1"/>
</dbReference>
<dbReference type="EMBL" id="KV417291">
    <property type="protein sequence ID" value="KZO94957.1"/>
    <property type="molecule type" value="Genomic_DNA"/>
</dbReference>
<sequence length="550" mass="61467">MSASNQVVPFSPLQRQNTSGGQSTSTSRTVGSVMGLKAKEILHGVKTAAANRGAQIASATIEFVETLDDSIKEWKDFGDHVEAHVALLLQCLSDPTIQSGSIRGHLETLHITLRELLDEARAERSTVQKMKSLARQPESTIARMRDRLDRTLSLFNLSFNIMNRTDVARLLVSVTDIKRVMPEMARKLDESIALHGPLPRVIMDLPIAEGASWDPDKACLPDTERGAKVFWLTGVAGSGKTTVAHTVGKMAHDEGILLMSFFFNPRAVATTDKRCALQMASVLLDDIGLSSTSVTRQFQELVVNPASSGSQSMTRCVIVIDGVDECLDPEDRLLSILTSGTSELPRWLRIVVTSRPFSNCHSTLEEATHIKTHHFDLRSDYHWKDMKLYLSHRLELVARKRRRVRPWRVEDLMGTLVSQSGALFLWASTVMDFMENHINPERHISALLSLEGAPEAEARMDEVYAMVLSACPWDDEDFVVGYHLYMGMMAVSFDGLSMSMMQELSTRPEIPPWDILGYLRCLLRNCDNSEEPVVALHSSFWAYHPYDEAP</sequence>
<dbReference type="Gene3D" id="3.40.50.300">
    <property type="entry name" value="P-loop containing nucleotide triphosphate hydrolases"/>
    <property type="match status" value="1"/>
</dbReference>
<evidence type="ECO:0000256" key="2">
    <source>
        <dbReference type="SAM" id="MobiDB-lite"/>
    </source>
</evidence>
<evidence type="ECO:0000259" key="3">
    <source>
        <dbReference type="PROSITE" id="PS50837"/>
    </source>
</evidence>
<dbReference type="SUPFAM" id="SSF52540">
    <property type="entry name" value="P-loop containing nucleoside triphosphate hydrolases"/>
    <property type="match status" value="1"/>
</dbReference>
<feature type="region of interest" description="Disordered" evidence="2">
    <location>
        <begin position="1"/>
        <end position="30"/>
    </location>
</feature>
<accession>A0A167KSK6</accession>
<evidence type="ECO:0000256" key="1">
    <source>
        <dbReference type="ARBA" id="ARBA00022737"/>
    </source>
</evidence>
<evidence type="ECO:0000313" key="4">
    <source>
        <dbReference type="EMBL" id="KZO94957.1"/>
    </source>
</evidence>
<keyword evidence="5" id="KW-1185">Reference proteome</keyword>
<organism evidence="4 5">
    <name type="scientific">Calocera viscosa (strain TUFC12733)</name>
    <dbReference type="NCBI Taxonomy" id="1330018"/>
    <lineage>
        <taxon>Eukaryota</taxon>
        <taxon>Fungi</taxon>
        <taxon>Dikarya</taxon>
        <taxon>Basidiomycota</taxon>
        <taxon>Agaricomycotina</taxon>
        <taxon>Dacrymycetes</taxon>
        <taxon>Dacrymycetales</taxon>
        <taxon>Dacrymycetaceae</taxon>
        <taxon>Calocera</taxon>
    </lineage>
</organism>
<gene>
    <name evidence="4" type="ORF">CALVIDRAFT_599438</name>
</gene>
<dbReference type="PROSITE" id="PS50837">
    <property type="entry name" value="NACHT"/>
    <property type="match status" value="1"/>
</dbReference>
<feature type="domain" description="NACHT" evidence="3">
    <location>
        <begin position="228"/>
        <end position="356"/>
    </location>
</feature>
<dbReference type="InterPro" id="IPR059179">
    <property type="entry name" value="MLKL-like_MCAfunc"/>
</dbReference>